<keyword evidence="3" id="KW-1185">Reference proteome</keyword>
<feature type="region of interest" description="Disordered" evidence="1">
    <location>
        <begin position="1"/>
        <end position="29"/>
    </location>
</feature>
<evidence type="ECO:0000313" key="3">
    <source>
        <dbReference type="Proteomes" id="UP000789396"/>
    </source>
</evidence>
<proteinExistence type="predicted"/>
<organism evidence="2 3">
    <name type="scientific">Racocetra fulgida</name>
    <dbReference type="NCBI Taxonomy" id="60492"/>
    <lineage>
        <taxon>Eukaryota</taxon>
        <taxon>Fungi</taxon>
        <taxon>Fungi incertae sedis</taxon>
        <taxon>Mucoromycota</taxon>
        <taxon>Glomeromycotina</taxon>
        <taxon>Glomeromycetes</taxon>
        <taxon>Diversisporales</taxon>
        <taxon>Gigasporaceae</taxon>
        <taxon>Racocetra</taxon>
    </lineage>
</organism>
<dbReference type="Gene3D" id="1.10.150.50">
    <property type="entry name" value="Transcription Factor, Ets-1"/>
    <property type="match status" value="1"/>
</dbReference>
<feature type="non-terminal residue" evidence="2">
    <location>
        <position position="1"/>
    </location>
</feature>
<sequence length="339" mass="38770">PKEDVRNVNVGTSSKSKEIAPPFQREPSAVSMEDVEHTKVVPYMEVISATPSIEEIKNNWSREHVINFLKFKKEKKELDVEDQDIKIIEKHRVNGRIFLTLTKEELLKHPYNMVGGPAYEFTQLIETLKGEKDFPDTSIIECNGFKWDMEMDKDKQMQDVKDWFNNVLNLEEGYSVKDVHKSTKKEVTLDKARTILRGGFDIVIGPSLTGCVYIETKRQSQELEAEEAQARGQLLIANANVALDVLVVLTDCNDNSVEKYYIVTAYIDDRGKALGLIKIFVLEQGIRLDKIMGINIRSSEIKEINIRGPFSKKAKFTEDVGFCDERMLDMIPDMTDNEL</sequence>
<dbReference type="AlphaFoldDB" id="A0A9N9IBE9"/>
<gene>
    <name evidence="2" type="ORF">RFULGI_LOCUS11964</name>
</gene>
<dbReference type="EMBL" id="CAJVPZ010027542">
    <property type="protein sequence ID" value="CAG8728684.1"/>
    <property type="molecule type" value="Genomic_DNA"/>
</dbReference>
<accession>A0A9N9IBE9</accession>
<evidence type="ECO:0000313" key="2">
    <source>
        <dbReference type="EMBL" id="CAG8728684.1"/>
    </source>
</evidence>
<dbReference type="SUPFAM" id="SSF47769">
    <property type="entry name" value="SAM/Pointed domain"/>
    <property type="match status" value="1"/>
</dbReference>
<dbReference type="OrthoDB" id="2437677at2759"/>
<dbReference type="Proteomes" id="UP000789396">
    <property type="component" value="Unassembled WGS sequence"/>
</dbReference>
<feature type="non-terminal residue" evidence="2">
    <location>
        <position position="339"/>
    </location>
</feature>
<name>A0A9N9IBE9_9GLOM</name>
<protein>
    <submittedName>
        <fullName evidence="2">7098_t:CDS:1</fullName>
    </submittedName>
</protein>
<evidence type="ECO:0000256" key="1">
    <source>
        <dbReference type="SAM" id="MobiDB-lite"/>
    </source>
</evidence>
<reference evidence="2" key="1">
    <citation type="submission" date="2021-06" db="EMBL/GenBank/DDBJ databases">
        <authorList>
            <person name="Kallberg Y."/>
            <person name="Tangrot J."/>
            <person name="Rosling A."/>
        </authorList>
    </citation>
    <scope>NUCLEOTIDE SEQUENCE</scope>
    <source>
        <strain evidence="2">IN212</strain>
    </source>
</reference>
<comment type="caution">
    <text evidence="2">The sequence shown here is derived from an EMBL/GenBank/DDBJ whole genome shotgun (WGS) entry which is preliminary data.</text>
</comment>
<dbReference type="InterPro" id="IPR013761">
    <property type="entry name" value="SAM/pointed_sf"/>
</dbReference>